<dbReference type="InterPro" id="IPR011057">
    <property type="entry name" value="Mss4-like_sf"/>
</dbReference>
<keyword evidence="3" id="KW-0862">Zinc</keyword>
<dbReference type="EMBL" id="JAWIIJ010000001">
    <property type="protein sequence ID" value="MDV2077417.1"/>
    <property type="molecule type" value="Genomic_DNA"/>
</dbReference>
<gene>
    <name evidence="6" type="ORF">RYS15_01925</name>
</gene>
<dbReference type="Gene3D" id="3.90.1590.10">
    <property type="entry name" value="glutathione-dependent formaldehyde- activating enzyme (gfa)"/>
    <property type="match status" value="1"/>
</dbReference>
<accession>A0ABU3VTT8</accession>
<dbReference type="PANTHER" id="PTHR33337">
    <property type="entry name" value="GFA DOMAIN-CONTAINING PROTEIN"/>
    <property type="match status" value="1"/>
</dbReference>
<keyword evidence="7" id="KW-1185">Reference proteome</keyword>
<dbReference type="InterPro" id="IPR006913">
    <property type="entry name" value="CENP-V/GFA"/>
</dbReference>
<dbReference type="Proteomes" id="UP001269819">
    <property type="component" value="Unassembled WGS sequence"/>
</dbReference>
<organism evidence="6 7">
    <name type="scientific">Marinobacter xestospongiae</name>
    <dbReference type="NCBI Taxonomy" id="994319"/>
    <lineage>
        <taxon>Bacteria</taxon>
        <taxon>Pseudomonadati</taxon>
        <taxon>Pseudomonadota</taxon>
        <taxon>Gammaproteobacteria</taxon>
        <taxon>Pseudomonadales</taxon>
        <taxon>Marinobacteraceae</taxon>
        <taxon>Marinobacter</taxon>
    </lineage>
</organism>
<evidence type="ECO:0000256" key="1">
    <source>
        <dbReference type="ARBA" id="ARBA00005495"/>
    </source>
</evidence>
<dbReference type="RefSeq" id="WP_316972383.1">
    <property type="nucleotide sequence ID" value="NZ_JAWIIJ010000001.1"/>
</dbReference>
<keyword evidence="4" id="KW-0456">Lyase</keyword>
<dbReference type="Pfam" id="PF04828">
    <property type="entry name" value="GFA"/>
    <property type="match status" value="1"/>
</dbReference>
<protein>
    <submittedName>
        <fullName evidence="6">GFA family protein</fullName>
    </submittedName>
</protein>
<feature type="domain" description="CENP-V/GFA" evidence="5">
    <location>
        <begin position="2"/>
        <end position="130"/>
    </location>
</feature>
<dbReference type="SUPFAM" id="SSF51316">
    <property type="entry name" value="Mss4-like"/>
    <property type="match status" value="1"/>
</dbReference>
<evidence type="ECO:0000313" key="6">
    <source>
        <dbReference type="EMBL" id="MDV2077417.1"/>
    </source>
</evidence>
<evidence type="ECO:0000256" key="3">
    <source>
        <dbReference type="ARBA" id="ARBA00022833"/>
    </source>
</evidence>
<evidence type="ECO:0000313" key="7">
    <source>
        <dbReference type="Proteomes" id="UP001269819"/>
    </source>
</evidence>
<sequence>MINGSCCCGEVRFELSEAPGMLGTCHCTRCRKVGASALVFVRADTFRITQGRDRISTFKAQPPYKYDRCFCSVCGTALGEVLSEAESFPVAANCIDVELPLENAFHEFVSEKPAWLTIGDGAKQFDGHPF</sequence>
<comment type="similarity">
    <text evidence="1">Belongs to the Gfa family.</text>
</comment>
<proteinExistence type="inferred from homology"/>
<dbReference type="PROSITE" id="PS51891">
    <property type="entry name" value="CENP_V_GFA"/>
    <property type="match status" value="1"/>
</dbReference>
<evidence type="ECO:0000259" key="5">
    <source>
        <dbReference type="PROSITE" id="PS51891"/>
    </source>
</evidence>
<evidence type="ECO:0000256" key="4">
    <source>
        <dbReference type="ARBA" id="ARBA00023239"/>
    </source>
</evidence>
<keyword evidence="2" id="KW-0479">Metal-binding</keyword>
<name>A0ABU3VTT8_9GAMM</name>
<comment type="caution">
    <text evidence="6">The sequence shown here is derived from an EMBL/GenBank/DDBJ whole genome shotgun (WGS) entry which is preliminary data.</text>
</comment>
<dbReference type="PANTHER" id="PTHR33337:SF40">
    <property type="entry name" value="CENP-V_GFA DOMAIN-CONTAINING PROTEIN-RELATED"/>
    <property type="match status" value="1"/>
</dbReference>
<reference evidence="6 7" key="1">
    <citation type="submission" date="2023-10" db="EMBL/GenBank/DDBJ databases">
        <title>Characteristics and mechanism of a salt-tolerant marine origin heterotrophic nitrifying- aerobic denitrifying bacteria Marinobacter xestospongiae HN1.</title>
        <authorList>
            <person name="Qi R."/>
        </authorList>
    </citation>
    <scope>NUCLEOTIDE SEQUENCE [LARGE SCALE GENOMIC DNA]</scope>
    <source>
        <strain evidence="6 7">HN1</strain>
    </source>
</reference>
<evidence type="ECO:0000256" key="2">
    <source>
        <dbReference type="ARBA" id="ARBA00022723"/>
    </source>
</evidence>